<dbReference type="GO" id="GO:0006281">
    <property type="term" value="P:DNA repair"/>
    <property type="evidence" value="ECO:0007669"/>
    <property type="project" value="InterPro"/>
</dbReference>
<accession>T0L5V0</accession>
<dbReference type="GO" id="GO:0005634">
    <property type="term" value="C:nucleus"/>
    <property type="evidence" value="ECO:0007669"/>
    <property type="project" value="TreeGrafter"/>
</dbReference>
<dbReference type="SUPFAM" id="SSF56672">
    <property type="entry name" value="DNA/RNA polymerases"/>
    <property type="match status" value="1"/>
</dbReference>
<dbReference type="Pfam" id="PF00817">
    <property type="entry name" value="IMS"/>
    <property type="match status" value="1"/>
</dbReference>
<evidence type="ECO:0000313" key="2">
    <source>
        <dbReference type="EMBL" id="EQB60048.1"/>
    </source>
</evidence>
<dbReference type="EMBL" id="KE647334">
    <property type="protein sequence ID" value="EQB60048.1"/>
    <property type="molecule type" value="Genomic_DNA"/>
</dbReference>
<dbReference type="PANTHER" id="PTHR11076">
    <property type="entry name" value="DNA REPAIR POLYMERASE UMUC / TRANSFERASE FAMILY MEMBER"/>
    <property type="match status" value="1"/>
</dbReference>
<protein>
    <submittedName>
        <fullName evidence="2">Dna polymerase kappa</fullName>
    </submittedName>
</protein>
<dbReference type="PANTHER" id="PTHR11076:SF33">
    <property type="entry name" value="DNA POLYMERASE KAPPA"/>
    <property type="match status" value="1"/>
</dbReference>
<dbReference type="InterPro" id="IPR001126">
    <property type="entry name" value="UmuC"/>
</dbReference>
<reference evidence="2 3" key="1">
    <citation type="journal article" date="2013" name="BMC Genomics">
        <title>Genome sequencing and comparative genomics of honey bee microsporidia, Nosema apis reveal novel insights into host-parasite interactions.</title>
        <authorList>
            <person name="Chen Yp."/>
            <person name="Pettis J.S."/>
            <person name="Zhao Y."/>
            <person name="Liu X."/>
            <person name="Tallon L.J."/>
            <person name="Sadzewicz L.D."/>
            <person name="Li R."/>
            <person name="Zheng H."/>
            <person name="Huang S."/>
            <person name="Zhang X."/>
            <person name="Hamilton M.C."/>
            <person name="Pernal S.F."/>
            <person name="Melathopoulos A.P."/>
            <person name="Yan X."/>
            <person name="Evans J.D."/>
        </authorList>
    </citation>
    <scope>NUCLEOTIDE SEQUENCE [LARGE SCALE GENOMIC DNA]</scope>
    <source>
        <strain evidence="2 3">BRL 01</strain>
    </source>
</reference>
<dbReference type="VEuPathDB" id="MicrosporidiaDB:NAPIS_ORF02387"/>
<sequence>MEDSNNIQNLSTQDTPLNTIKDEKSNVLSIKNIGIATLDDSFNENQDNKLYKIREKSFDLKLKLKFLTKSQIDVSKLYIKKLTTQFQIDFPGLFVFPPHYIYTHIDLDSFYASCESLDNPHYKDIPLGVGSMNMLATCNYKAREYGIKAGMPGYMAKQICPMLHIVKCDFLNTICILRWLWKY</sequence>
<keyword evidence="3" id="KW-1185">Reference proteome</keyword>
<dbReference type="PROSITE" id="PS50173">
    <property type="entry name" value="UMUC"/>
    <property type="match status" value="1"/>
</dbReference>
<dbReference type="Gene3D" id="3.40.1170.60">
    <property type="match status" value="1"/>
</dbReference>
<dbReference type="OrthoDB" id="1747274at2759"/>
<dbReference type="Proteomes" id="UP000053780">
    <property type="component" value="Unassembled WGS sequence"/>
</dbReference>
<dbReference type="InterPro" id="IPR043502">
    <property type="entry name" value="DNA/RNA_pol_sf"/>
</dbReference>
<dbReference type="AlphaFoldDB" id="T0L5V0"/>
<dbReference type="HOGENOM" id="CLU_1475566_0_0_1"/>
<dbReference type="GO" id="GO:0042276">
    <property type="term" value="P:error-prone translesion synthesis"/>
    <property type="evidence" value="ECO:0007669"/>
    <property type="project" value="TreeGrafter"/>
</dbReference>
<name>T0L5V0_9MICR</name>
<feature type="domain" description="UmuC" evidence="1">
    <location>
        <begin position="102"/>
        <end position="166"/>
    </location>
</feature>
<dbReference type="GO" id="GO:0003887">
    <property type="term" value="F:DNA-directed DNA polymerase activity"/>
    <property type="evidence" value="ECO:0007669"/>
    <property type="project" value="TreeGrafter"/>
</dbReference>
<evidence type="ECO:0000313" key="3">
    <source>
        <dbReference type="Proteomes" id="UP000053780"/>
    </source>
</evidence>
<gene>
    <name evidence="2" type="ORF">NAPIS_ORF02387</name>
</gene>
<dbReference type="InterPro" id="IPR050116">
    <property type="entry name" value="DNA_polymerase-Y"/>
</dbReference>
<organism evidence="2 3">
    <name type="scientific">Vairimorpha apis BRL 01</name>
    <dbReference type="NCBI Taxonomy" id="1037528"/>
    <lineage>
        <taxon>Eukaryota</taxon>
        <taxon>Fungi</taxon>
        <taxon>Fungi incertae sedis</taxon>
        <taxon>Microsporidia</taxon>
        <taxon>Nosematidae</taxon>
        <taxon>Vairimorpha</taxon>
    </lineage>
</organism>
<proteinExistence type="predicted"/>
<evidence type="ECO:0000259" key="1">
    <source>
        <dbReference type="PROSITE" id="PS50173"/>
    </source>
</evidence>